<evidence type="ECO:0000256" key="2">
    <source>
        <dbReference type="ARBA" id="ARBA00022617"/>
    </source>
</evidence>
<evidence type="ECO:0000313" key="10">
    <source>
        <dbReference type="Proteomes" id="UP000621859"/>
    </source>
</evidence>
<comment type="caution">
    <text evidence="9">The sequence shown here is derived from an EMBL/GenBank/DDBJ whole genome shotgun (WGS) entry which is preliminary data.</text>
</comment>
<evidence type="ECO:0000256" key="6">
    <source>
        <dbReference type="PROSITE-ProRule" id="PRU00433"/>
    </source>
</evidence>
<keyword evidence="10" id="KW-1185">Reference proteome</keyword>
<accession>A0ABQ2PN54</accession>
<feature type="chain" id="PRO_5047007019" evidence="7">
    <location>
        <begin position="19"/>
        <end position="101"/>
    </location>
</feature>
<dbReference type="Proteomes" id="UP000621859">
    <property type="component" value="Unassembled WGS sequence"/>
</dbReference>
<dbReference type="RefSeq" id="WP_188693900.1">
    <property type="nucleotide sequence ID" value="NZ_BMLY01000003.1"/>
</dbReference>
<dbReference type="EMBL" id="BMLY01000003">
    <property type="protein sequence ID" value="GGP26631.1"/>
    <property type="molecule type" value="Genomic_DNA"/>
</dbReference>
<organism evidence="9 10">
    <name type="scientific">Silvimonas amylolytica</name>
    <dbReference type="NCBI Taxonomy" id="449663"/>
    <lineage>
        <taxon>Bacteria</taxon>
        <taxon>Pseudomonadati</taxon>
        <taxon>Pseudomonadota</taxon>
        <taxon>Betaproteobacteria</taxon>
        <taxon>Neisseriales</taxon>
        <taxon>Chitinibacteraceae</taxon>
        <taxon>Silvimonas</taxon>
    </lineage>
</organism>
<dbReference type="PRINTS" id="PR00606">
    <property type="entry name" value="CYTCHROMECID"/>
</dbReference>
<evidence type="ECO:0000256" key="4">
    <source>
        <dbReference type="ARBA" id="ARBA00022982"/>
    </source>
</evidence>
<keyword evidence="5 6" id="KW-0408">Iron</keyword>
<keyword evidence="2 6" id="KW-0349">Heme</keyword>
<reference evidence="10" key="1">
    <citation type="journal article" date="2019" name="Int. J. Syst. Evol. Microbiol.">
        <title>The Global Catalogue of Microorganisms (GCM) 10K type strain sequencing project: providing services to taxonomists for standard genome sequencing and annotation.</title>
        <authorList>
            <consortium name="The Broad Institute Genomics Platform"/>
            <consortium name="The Broad Institute Genome Sequencing Center for Infectious Disease"/>
            <person name="Wu L."/>
            <person name="Ma J."/>
        </authorList>
    </citation>
    <scope>NUCLEOTIDE SEQUENCE [LARGE SCALE GENOMIC DNA]</scope>
    <source>
        <strain evidence="10">CGMCC 1.8860</strain>
    </source>
</reference>
<dbReference type="SUPFAM" id="SSF46626">
    <property type="entry name" value="Cytochrome c"/>
    <property type="match status" value="1"/>
</dbReference>
<evidence type="ECO:0000256" key="3">
    <source>
        <dbReference type="ARBA" id="ARBA00022723"/>
    </source>
</evidence>
<keyword evidence="4" id="KW-0249">Electron transport</keyword>
<dbReference type="InterPro" id="IPR009056">
    <property type="entry name" value="Cyt_c-like_dom"/>
</dbReference>
<dbReference type="InterPro" id="IPR036909">
    <property type="entry name" value="Cyt_c-like_dom_sf"/>
</dbReference>
<proteinExistence type="predicted"/>
<keyword evidence="3 6" id="KW-0479">Metal-binding</keyword>
<keyword evidence="1" id="KW-0813">Transport</keyword>
<sequence length="101" mass="10951">MLLRCVLLSLLLATPVLAAEPQDLARNKNCFACHGLENKIVGPAWKDIAARYKGQKGAEQLLAAKIKNGSHGAWGPIAMPPNPVSDAEASQLAKWMLTRKY</sequence>
<dbReference type="InterPro" id="IPR002324">
    <property type="entry name" value="Cyt_c_ID"/>
</dbReference>
<gene>
    <name evidence="9" type="primary">cyt</name>
    <name evidence="9" type="ORF">GCM10010971_24500</name>
</gene>
<evidence type="ECO:0000313" key="9">
    <source>
        <dbReference type="EMBL" id="GGP26631.1"/>
    </source>
</evidence>
<feature type="signal peptide" evidence="7">
    <location>
        <begin position="1"/>
        <end position="18"/>
    </location>
</feature>
<dbReference type="Gene3D" id="1.10.760.10">
    <property type="entry name" value="Cytochrome c-like domain"/>
    <property type="match status" value="1"/>
</dbReference>
<feature type="domain" description="Cytochrome c" evidence="8">
    <location>
        <begin position="16"/>
        <end position="100"/>
    </location>
</feature>
<evidence type="ECO:0000256" key="5">
    <source>
        <dbReference type="ARBA" id="ARBA00023004"/>
    </source>
</evidence>
<keyword evidence="7" id="KW-0732">Signal</keyword>
<name>A0ABQ2PN54_9NEIS</name>
<dbReference type="Pfam" id="PF00034">
    <property type="entry name" value="Cytochrom_C"/>
    <property type="match status" value="1"/>
</dbReference>
<evidence type="ECO:0000256" key="7">
    <source>
        <dbReference type="SAM" id="SignalP"/>
    </source>
</evidence>
<evidence type="ECO:0000259" key="8">
    <source>
        <dbReference type="PROSITE" id="PS51007"/>
    </source>
</evidence>
<evidence type="ECO:0000256" key="1">
    <source>
        <dbReference type="ARBA" id="ARBA00022448"/>
    </source>
</evidence>
<dbReference type="PROSITE" id="PS51007">
    <property type="entry name" value="CYTC"/>
    <property type="match status" value="1"/>
</dbReference>
<protein>
    <submittedName>
        <fullName evidence="9">Cytochrome c552</fullName>
    </submittedName>
</protein>